<dbReference type="SUPFAM" id="SSF55347">
    <property type="entry name" value="Glyceraldehyde-3-phosphate dehydrogenase-like, C-terminal domain"/>
    <property type="match status" value="1"/>
</dbReference>
<feature type="domain" description="Glucose-6-phosphate dehydrogenase NAD-binding" evidence="8">
    <location>
        <begin position="10"/>
        <end position="190"/>
    </location>
</feature>
<dbReference type="EC" id="1.1.1.49" evidence="6"/>
<keyword evidence="2 6" id="KW-0313">Glucose metabolism</keyword>
<feature type="active site" description="Proton acceptor" evidence="6">
    <location>
        <position position="243"/>
    </location>
</feature>
<keyword evidence="3 6" id="KW-0521">NADP</keyword>
<dbReference type="RefSeq" id="WP_307263454.1">
    <property type="nucleotide sequence ID" value="NZ_JAUSVL010000001.1"/>
</dbReference>
<evidence type="ECO:0000256" key="7">
    <source>
        <dbReference type="SAM" id="MobiDB-lite"/>
    </source>
</evidence>
<evidence type="ECO:0000256" key="2">
    <source>
        <dbReference type="ARBA" id="ARBA00022526"/>
    </source>
</evidence>
<comment type="similarity">
    <text evidence="6">Belongs to the glucose-6-phosphate dehydrogenase family.</text>
</comment>
<dbReference type="PANTHER" id="PTHR23429">
    <property type="entry name" value="GLUCOSE-6-PHOSPHATE 1-DEHYDROGENASE G6PD"/>
    <property type="match status" value="1"/>
</dbReference>
<evidence type="ECO:0000256" key="6">
    <source>
        <dbReference type="HAMAP-Rule" id="MF_00966"/>
    </source>
</evidence>
<dbReference type="GO" id="GO:0006006">
    <property type="term" value="P:glucose metabolic process"/>
    <property type="evidence" value="ECO:0007669"/>
    <property type="project" value="UniProtKB-KW"/>
</dbReference>
<dbReference type="NCBIfam" id="TIGR00871">
    <property type="entry name" value="zwf"/>
    <property type="match status" value="1"/>
</dbReference>
<dbReference type="PANTHER" id="PTHR23429:SF0">
    <property type="entry name" value="GLUCOSE-6-PHOSPHATE 1-DEHYDROGENASE"/>
    <property type="match status" value="1"/>
</dbReference>
<dbReference type="GO" id="GO:0050661">
    <property type="term" value="F:NADP binding"/>
    <property type="evidence" value="ECO:0007669"/>
    <property type="project" value="UniProtKB-UniRule"/>
</dbReference>
<dbReference type="HAMAP" id="MF_00966">
    <property type="entry name" value="G6PD"/>
    <property type="match status" value="1"/>
</dbReference>
<dbReference type="InterPro" id="IPR036291">
    <property type="entry name" value="NAD(P)-bd_dom_sf"/>
</dbReference>
<keyword evidence="5 6" id="KW-0119">Carbohydrate metabolism</keyword>
<evidence type="ECO:0000256" key="4">
    <source>
        <dbReference type="ARBA" id="ARBA00023002"/>
    </source>
</evidence>
<dbReference type="EMBL" id="JAUSVL010000001">
    <property type="protein sequence ID" value="MDQ0291123.1"/>
    <property type="molecule type" value="Genomic_DNA"/>
</dbReference>
<reference evidence="10" key="1">
    <citation type="submission" date="2023-07" db="EMBL/GenBank/DDBJ databases">
        <title>Genomic Encyclopedia of Type Strains, Phase IV (KMG-IV): sequencing the most valuable type-strain genomes for metagenomic binning, comparative biology and taxonomic classification.</title>
        <authorList>
            <person name="Goeker M."/>
        </authorList>
    </citation>
    <scope>NUCLEOTIDE SEQUENCE</scope>
    <source>
        <strain evidence="10">DSM 24202</strain>
    </source>
</reference>
<evidence type="ECO:0000256" key="1">
    <source>
        <dbReference type="ARBA" id="ARBA00004937"/>
    </source>
</evidence>
<dbReference type="PRINTS" id="PR00079">
    <property type="entry name" value="G6PDHDRGNASE"/>
</dbReference>
<feature type="binding site" evidence="6">
    <location>
        <position position="185"/>
    </location>
    <ligand>
        <name>substrate</name>
    </ligand>
</feature>
<comment type="pathway">
    <text evidence="1 6">Carbohydrate degradation; pentose phosphate pathway; D-ribulose 5-phosphate from D-glucose 6-phosphate (oxidative stage): step 1/3.</text>
</comment>
<comment type="caution">
    <text evidence="10">The sequence shown here is derived from an EMBL/GenBank/DDBJ whole genome shotgun (WGS) entry which is preliminary data.</text>
</comment>
<organism evidence="10 11">
    <name type="scientific">Oligosphaera ethanolica</name>
    <dbReference type="NCBI Taxonomy" id="760260"/>
    <lineage>
        <taxon>Bacteria</taxon>
        <taxon>Pseudomonadati</taxon>
        <taxon>Lentisphaerota</taxon>
        <taxon>Oligosphaeria</taxon>
        <taxon>Oligosphaerales</taxon>
        <taxon>Oligosphaeraceae</taxon>
        <taxon>Oligosphaera</taxon>
    </lineage>
</organism>
<feature type="binding site" evidence="6">
    <location>
        <position position="238"/>
    </location>
    <ligand>
        <name>substrate</name>
    </ligand>
</feature>
<dbReference type="AlphaFoldDB" id="A0AAE3VIM8"/>
<protein>
    <recommendedName>
        <fullName evidence="6">Glucose-6-phosphate 1-dehydrogenase</fullName>
        <shortName evidence="6">G6PD</shortName>
        <ecNumber evidence="6">1.1.1.49</ecNumber>
    </recommendedName>
</protein>
<keyword evidence="11" id="KW-1185">Reference proteome</keyword>
<sequence>MSTISSYALVIFGASGDLTRRKLLPALFNLDCAGKLPKAFRVIGVARTAMDSATWQRQAAEAIADLGDDAQRAAFSKRLVYMPADYSSVADCNRLYDLLYNCDDCFESQGKVLFHLAVPATVSEAIVHALGKSRFAPQGRMVGNHAILVEKPFGTDLDSAVAMRKLLMDTFEEEEIYRIDHYLAKDTVRNLVVFRFCNAMFEPLWNRNYIENVQITVHEKLGIEERGEYYDQSGVLRDMIQNHVLQVLALIAMEPPIAADAESIRDKKNEVFRSLRPLFPGDWVLGQYDGYRQADGVNPDSTTPTYAALRVHVDNWRWFGVPFYLRSGKALTDKLTEVVIVFRTIPLCVLDDPNSCASVQRNVLRLRLQPQEGIHLSFNVQKPGIANEGIDTARLHFNYDEVGQITHESYARVVLDAMLGKPGLFWRSDSIETAWEFIAPALADEKNAPPEGYPNYQPGSNGPASAAKLPQQAGHNWYS</sequence>
<feature type="binding site" evidence="6">
    <location>
        <position position="151"/>
    </location>
    <ligand>
        <name>NADP(+)</name>
        <dbReference type="ChEBI" id="CHEBI:58349"/>
    </ligand>
</feature>
<dbReference type="Proteomes" id="UP001238163">
    <property type="component" value="Unassembled WGS sequence"/>
</dbReference>
<dbReference type="InterPro" id="IPR022675">
    <property type="entry name" value="G6P_DH_C"/>
</dbReference>
<feature type="binding site" evidence="6">
    <location>
        <position position="329"/>
    </location>
    <ligand>
        <name>substrate</name>
    </ligand>
</feature>
<dbReference type="SUPFAM" id="SSF51735">
    <property type="entry name" value="NAD(P)-binding Rossmann-fold domains"/>
    <property type="match status" value="1"/>
</dbReference>
<proteinExistence type="inferred from homology"/>
<evidence type="ECO:0000259" key="9">
    <source>
        <dbReference type="Pfam" id="PF02781"/>
    </source>
</evidence>
<evidence type="ECO:0000256" key="3">
    <source>
        <dbReference type="ARBA" id="ARBA00022857"/>
    </source>
</evidence>
<dbReference type="InterPro" id="IPR022674">
    <property type="entry name" value="G6P_DH_NAD-bd"/>
</dbReference>
<dbReference type="GO" id="GO:0009051">
    <property type="term" value="P:pentose-phosphate shunt, oxidative branch"/>
    <property type="evidence" value="ECO:0007669"/>
    <property type="project" value="TreeGrafter"/>
</dbReference>
<dbReference type="Pfam" id="PF00479">
    <property type="entry name" value="G6PD_N"/>
    <property type="match status" value="1"/>
</dbReference>
<dbReference type="GO" id="GO:0005829">
    <property type="term" value="C:cytosol"/>
    <property type="evidence" value="ECO:0007669"/>
    <property type="project" value="TreeGrafter"/>
</dbReference>
<name>A0AAE3VIM8_9BACT</name>
<feature type="binding site" evidence="6">
    <location>
        <begin position="13"/>
        <end position="20"/>
    </location>
    <ligand>
        <name>NADP(+)</name>
        <dbReference type="ChEBI" id="CHEBI:58349"/>
    </ligand>
</feature>
<feature type="domain" description="Glucose-6-phosphate dehydrogenase C-terminal" evidence="9">
    <location>
        <begin position="193"/>
        <end position="477"/>
    </location>
</feature>
<dbReference type="Pfam" id="PF02781">
    <property type="entry name" value="G6PD_C"/>
    <property type="match status" value="1"/>
</dbReference>
<dbReference type="Gene3D" id="3.40.50.720">
    <property type="entry name" value="NAD(P)-binding Rossmann-like Domain"/>
    <property type="match status" value="1"/>
</dbReference>
<evidence type="ECO:0000313" key="11">
    <source>
        <dbReference type="Proteomes" id="UP001238163"/>
    </source>
</evidence>
<feature type="binding site" evidence="6">
    <location>
        <position position="181"/>
    </location>
    <ligand>
        <name>substrate</name>
    </ligand>
</feature>
<feature type="region of interest" description="Disordered" evidence="7">
    <location>
        <begin position="448"/>
        <end position="479"/>
    </location>
</feature>
<evidence type="ECO:0000256" key="5">
    <source>
        <dbReference type="ARBA" id="ARBA00023277"/>
    </source>
</evidence>
<feature type="binding site" evidence="6">
    <location>
        <position position="47"/>
    </location>
    <ligand>
        <name>NADP(+)</name>
        <dbReference type="ChEBI" id="CHEBI:58349"/>
    </ligand>
</feature>
<comment type="function">
    <text evidence="6">Catalyzes the oxidation of glucose 6-phosphate to 6-phosphogluconolactone.</text>
</comment>
<dbReference type="GO" id="GO:0004345">
    <property type="term" value="F:glucose-6-phosphate dehydrogenase activity"/>
    <property type="evidence" value="ECO:0007669"/>
    <property type="project" value="UniProtKB-UniRule"/>
</dbReference>
<feature type="binding site" evidence="6">
    <location>
        <position position="334"/>
    </location>
    <ligand>
        <name>substrate</name>
    </ligand>
</feature>
<dbReference type="Gene3D" id="3.30.360.10">
    <property type="entry name" value="Dihydrodipicolinate Reductase, domain 2"/>
    <property type="match status" value="1"/>
</dbReference>
<dbReference type="PIRSF" id="PIRSF000110">
    <property type="entry name" value="G6PD"/>
    <property type="match status" value="1"/>
</dbReference>
<accession>A0AAE3VIM8</accession>
<gene>
    <name evidence="6" type="primary">zwf</name>
    <name evidence="10" type="ORF">J3R75_003230</name>
</gene>
<comment type="caution">
    <text evidence="6">Lacks conserved residue(s) required for the propagation of feature annotation.</text>
</comment>
<comment type="catalytic activity">
    <reaction evidence="6">
        <text>D-glucose 6-phosphate + NADP(+) = 6-phospho-D-glucono-1,5-lactone + NADPH + H(+)</text>
        <dbReference type="Rhea" id="RHEA:15841"/>
        <dbReference type="ChEBI" id="CHEBI:15378"/>
        <dbReference type="ChEBI" id="CHEBI:57783"/>
        <dbReference type="ChEBI" id="CHEBI:57955"/>
        <dbReference type="ChEBI" id="CHEBI:58349"/>
        <dbReference type="ChEBI" id="CHEBI:61548"/>
        <dbReference type="EC" id="1.1.1.49"/>
    </reaction>
</comment>
<evidence type="ECO:0000259" key="8">
    <source>
        <dbReference type="Pfam" id="PF00479"/>
    </source>
</evidence>
<keyword evidence="4 6" id="KW-0560">Oxidoreductase</keyword>
<evidence type="ECO:0000313" key="10">
    <source>
        <dbReference type="EMBL" id="MDQ0291123.1"/>
    </source>
</evidence>
<dbReference type="InterPro" id="IPR001282">
    <property type="entry name" value="G6P_DH"/>
</dbReference>
<feature type="binding site" evidence="6">
    <location>
        <position position="219"/>
    </location>
    <ligand>
        <name>substrate</name>
    </ligand>
</feature>